<organism evidence="7 8">
    <name type="scientific">Craterilacuibacter sinensis</name>
    <dbReference type="NCBI Taxonomy" id="2686017"/>
    <lineage>
        <taxon>Bacteria</taxon>
        <taxon>Pseudomonadati</taxon>
        <taxon>Pseudomonadota</taxon>
        <taxon>Betaproteobacteria</taxon>
        <taxon>Neisseriales</taxon>
        <taxon>Neisseriaceae</taxon>
        <taxon>Craterilacuibacter</taxon>
    </lineage>
</organism>
<keyword evidence="2" id="KW-0227">DNA damage</keyword>
<dbReference type="GO" id="GO:0003684">
    <property type="term" value="F:damaged DNA binding"/>
    <property type="evidence" value="ECO:0007669"/>
    <property type="project" value="InterPro"/>
</dbReference>
<dbReference type="GO" id="GO:0042276">
    <property type="term" value="P:error-prone translesion synthesis"/>
    <property type="evidence" value="ECO:0007669"/>
    <property type="project" value="TreeGrafter"/>
</dbReference>
<dbReference type="EC" id="2.7.7.7" evidence="7"/>
<comment type="similarity">
    <text evidence="1">Belongs to the DNA polymerase type-Y family.</text>
</comment>
<dbReference type="AlphaFoldDB" id="A0A845BLN1"/>
<evidence type="ECO:0000256" key="2">
    <source>
        <dbReference type="ARBA" id="ARBA00022763"/>
    </source>
</evidence>
<name>A0A845BLN1_9NEIS</name>
<dbReference type="InterPro" id="IPR043128">
    <property type="entry name" value="Rev_trsase/Diguanyl_cyclase"/>
</dbReference>
<keyword evidence="7" id="KW-0808">Transferase</keyword>
<reference evidence="7 8" key="1">
    <citation type="submission" date="2019-12" db="EMBL/GenBank/DDBJ databases">
        <title>Neisseriaceae gen. nov. sp. Genome sequencing and assembly.</title>
        <authorList>
            <person name="Liu Z."/>
            <person name="Li A."/>
        </authorList>
    </citation>
    <scope>NUCLEOTIDE SEQUENCE [LARGE SCALE GENOMIC DNA]</scope>
    <source>
        <strain evidence="7 8">B2N2-7</strain>
    </source>
</reference>
<comment type="caution">
    <text evidence="7">The sequence shown here is derived from an EMBL/GenBank/DDBJ whole genome shotgun (WGS) entry which is preliminary data.</text>
</comment>
<accession>A0A845BLN1</accession>
<dbReference type="SUPFAM" id="SSF100879">
    <property type="entry name" value="Lesion bypass DNA polymerase (Y-family), little finger domain"/>
    <property type="match status" value="1"/>
</dbReference>
<dbReference type="RefSeq" id="WP_160796715.1">
    <property type="nucleotide sequence ID" value="NZ_WSSB01000008.1"/>
</dbReference>
<protein>
    <submittedName>
        <fullName evidence="7">Translesion error-prone DNA polymerase V subunit UmuC</fullName>
        <ecNumber evidence="7">2.7.7.7</ecNumber>
    </submittedName>
</protein>
<dbReference type="InterPro" id="IPR025188">
    <property type="entry name" value="DUF4113"/>
</dbReference>
<keyword evidence="8" id="KW-1185">Reference proteome</keyword>
<feature type="domain" description="UmuC" evidence="6">
    <location>
        <begin position="2"/>
        <end position="187"/>
    </location>
</feature>
<sequence length="420" mass="45994">MYALIDGNCFYASCQRIFRPDLAHKAIVVLSNNDGCVVTRTREAKALGIKMAVPFFQIAHLERAGLLTVFSSNYELYADVSARMMASIASLVPQVEVYSIDECFADLAGMPDELTTLGHQIRARVAQWVGIPTCVGIAPTKTLAKFCNHLAKRHDRLGGVLNWQDLNPERQAKALASEPVGEVWGIGRQTADKLGRMGILTALDLARADPATIRARFGVVVERTQRELQGIACLKLEDAAPAKQQLVRSRSFGGLIHDQAELAAAIAHHVAEAAADLRAQGSVAAMLGVELHTHRFHEQTPQHHALEWTALPVPCNDTLALTREAQRLLERLYRPGFGYKKAGVLLSGIETGPARQLDLLAEAVSPTREALLATLDTINTRYGRGTLRLAAEGLGQQWHMRRDRVSPCYTTCFADLPRVG</sequence>
<dbReference type="InterPro" id="IPR001126">
    <property type="entry name" value="UmuC"/>
</dbReference>
<dbReference type="InterPro" id="IPR017961">
    <property type="entry name" value="DNA_pol_Y-fam_little_finger"/>
</dbReference>
<keyword evidence="4" id="KW-0234">DNA repair</keyword>
<dbReference type="Pfam" id="PF13438">
    <property type="entry name" value="DUF4113"/>
    <property type="match status" value="1"/>
</dbReference>
<dbReference type="PANTHER" id="PTHR11076:SF34">
    <property type="entry name" value="PROTEIN UMUC"/>
    <property type="match status" value="1"/>
</dbReference>
<dbReference type="Gene3D" id="3.30.70.270">
    <property type="match status" value="1"/>
</dbReference>
<dbReference type="InterPro" id="IPR050116">
    <property type="entry name" value="DNA_polymerase-Y"/>
</dbReference>
<dbReference type="GO" id="GO:0005829">
    <property type="term" value="C:cytosol"/>
    <property type="evidence" value="ECO:0007669"/>
    <property type="project" value="TreeGrafter"/>
</dbReference>
<evidence type="ECO:0000256" key="3">
    <source>
        <dbReference type="ARBA" id="ARBA00023199"/>
    </source>
</evidence>
<keyword evidence="5" id="KW-0742">SOS response</keyword>
<dbReference type="Pfam" id="PF11799">
    <property type="entry name" value="IMS_C"/>
    <property type="match status" value="1"/>
</dbReference>
<dbReference type="Proteomes" id="UP000467214">
    <property type="component" value="Unassembled WGS sequence"/>
</dbReference>
<dbReference type="CDD" id="cd01700">
    <property type="entry name" value="PolY_Pol_V_umuC"/>
    <property type="match status" value="1"/>
</dbReference>
<dbReference type="InterPro" id="IPR043502">
    <property type="entry name" value="DNA/RNA_pol_sf"/>
</dbReference>
<dbReference type="Pfam" id="PF00817">
    <property type="entry name" value="IMS"/>
    <property type="match status" value="1"/>
</dbReference>
<dbReference type="GO" id="GO:0009432">
    <property type="term" value="P:SOS response"/>
    <property type="evidence" value="ECO:0007669"/>
    <property type="project" value="UniProtKB-KW"/>
</dbReference>
<keyword evidence="7" id="KW-0548">Nucleotidyltransferase</keyword>
<evidence type="ECO:0000313" key="7">
    <source>
        <dbReference type="EMBL" id="MXR37235.1"/>
    </source>
</evidence>
<dbReference type="GO" id="GO:0006281">
    <property type="term" value="P:DNA repair"/>
    <property type="evidence" value="ECO:0007669"/>
    <property type="project" value="UniProtKB-KW"/>
</dbReference>
<evidence type="ECO:0000256" key="4">
    <source>
        <dbReference type="ARBA" id="ARBA00023204"/>
    </source>
</evidence>
<gene>
    <name evidence="7" type="primary">umuC</name>
    <name evidence="7" type="ORF">GQF02_09650</name>
</gene>
<dbReference type="PROSITE" id="PS50173">
    <property type="entry name" value="UMUC"/>
    <property type="match status" value="1"/>
</dbReference>
<dbReference type="Gene3D" id="3.40.1170.60">
    <property type="match status" value="1"/>
</dbReference>
<dbReference type="Gene3D" id="3.30.1490.100">
    <property type="entry name" value="DNA polymerase, Y-family, little finger domain"/>
    <property type="match status" value="1"/>
</dbReference>
<proteinExistence type="inferred from homology"/>
<dbReference type="InterPro" id="IPR036775">
    <property type="entry name" value="DNA_pol_Y-fam_lit_finger_sf"/>
</dbReference>
<evidence type="ECO:0000259" key="6">
    <source>
        <dbReference type="PROSITE" id="PS50173"/>
    </source>
</evidence>
<dbReference type="Gene3D" id="1.10.150.20">
    <property type="entry name" value="5' to 3' exonuclease, C-terminal subdomain"/>
    <property type="match status" value="1"/>
</dbReference>
<dbReference type="EMBL" id="WSSB01000008">
    <property type="protein sequence ID" value="MXR37235.1"/>
    <property type="molecule type" value="Genomic_DNA"/>
</dbReference>
<keyword evidence="3" id="KW-0741">SOS mutagenesis</keyword>
<evidence type="ECO:0000313" key="8">
    <source>
        <dbReference type="Proteomes" id="UP000467214"/>
    </source>
</evidence>
<evidence type="ECO:0000256" key="1">
    <source>
        <dbReference type="ARBA" id="ARBA00010945"/>
    </source>
</evidence>
<dbReference type="GO" id="GO:0003887">
    <property type="term" value="F:DNA-directed DNA polymerase activity"/>
    <property type="evidence" value="ECO:0007669"/>
    <property type="project" value="UniProtKB-EC"/>
</dbReference>
<evidence type="ECO:0000256" key="5">
    <source>
        <dbReference type="ARBA" id="ARBA00023236"/>
    </source>
</evidence>
<dbReference type="NCBIfam" id="NF002955">
    <property type="entry name" value="PRK03609.1"/>
    <property type="match status" value="1"/>
</dbReference>
<dbReference type="PANTHER" id="PTHR11076">
    <property type="entry name" value="DNA REPAIR POLYMERASE UMUC / TRANSFERASE FAMILY MEMBER"/>
    <property type="match status" value="1"/>
</dbReference>
<dbReference type="SUPFAM" id="SSF56672">
    <property type="entry name" value="DNA/RNA polymerases"/>
    <property type="match status" value="1"/>
</dbReference>